<dbReference type="Gene3D" id="3.30.1540.10">
    <property type="entry name" value="formyl-coa transferase, domain 3"/>
    <property type="match status" value="1"/>
</dbReference>
<dbReference type="Proteomes" id="UP000269692">
    <property type="component" value="Unassembled WGS sequence"/>
</dbReference>
<sequence length="666" mass="69286">MTITTPFRDLVVLEWGCRPAVRACGSLLAQVGAQVAAFGDAGADCFGAFKERVADTPQARADAFARANVILVSSDRADTPPLPPRRAEQIVCDITVDGDPAHGHWTEPFLQAVTGISDITGVPGGPPVICGGAVVEIQAGMLAASGILAAWRTRAATGAGQEIGLKLVDCGLNNQSTFLPLVFAGRTPQRSGNRHPMAVPWNSYRAADGWILLCSATDEHWVKLTKLMGRPELAEGPYAKLADRIALCDAVDREVEAWTSTLSVKDCIAALNGANLAAGPILDIAGLATDENLALRGTLSHGPRPRPLSFVRTDFSAAPAPGRPEPERRRARPLDGLLVLEIGQYTTAPVASKQLALLGAEVLKIEPPGGEASRAWPPHQDGQGYFFTINNANKRSLMLDLRADGDRAAFAALLARADVLVENLKPGSLARLGFDAQALAALNPRLVYCGISGFGGLSAYPGRPAFDTVVQAMSGLMDITRAGELPVKLGISVADVSGGLAGLFAILCALEQRRRTGRGCAIDLAMQDVSVFLTQTVWNGAAPQPHCVIGCADGHVVAGADALALGDLAEAAAGMSRAALVEALAARGVAAVPVRTLTEIRNDPAIVGAGAVQLYEGADGKTWPLFRSPFRFSAMPEVPLAAIGALGEANADLPAAPGGPVRGAAE</sequence>
<proteinExistence type="predicted"/>
<dbReference type="EMBL" id="RCTF01000023">
    <property type="protein sequence ID" value="RLP73231.1"/>
    <property type="molecule type" value="Genomic_DNA"/>
</dbReference>
<comment type="caution">
    <text evidence="2">The sequence shown here is derived from an EMBL/GenBank/DDBJ whole genome shotgun (WGS) entry which is preliminary data.</text>
</comment>
<name>A0A3L7A0S2_9HYPH</name>
<dbReference type="InterPro" id="IPR023606">
    <property type="entry name" value="CoA-Trfase_III_dom_1_sf"/>
</dbReference>
<reference evidence="2 3" key="1">
    <citation type="submission" date="2018-10" db="EMBL/GenBank/DDBJ databases">
        <title>Xanthobacter tagetidis genome sequencing and assembly.</title>
        <authorList>
            <person name="Maclea K.S."/>
            <person name="Goen A.E."/>
            <person name="Fatima S.A."/>
        </authorList>
    </citation>
    <scope>NUCLEOTIDE SEQUENCE [LARGE SCALE GENOMIC DNA]</scope>
    <source>
        <strain evidence="2 3">ATCC 700314</strain>
    </source>
</reference>
<dbReference type="PANTHER" id="PTHR48207:SF3">
    <property type="entry name" value="SUCCINATE--HYDROXYMETHYLGLUTARATE COA-TRANSFERASE"/>
    <property type="match status" value="1"/>
</dbReference>
<keyword evidence="1 2" id="KW-0808">Transferase</keyword>
<dbReference type="OrthoDB" id="5720311at2"/>
<gene>
    <name evidence="2" type="ORF">D9R14_20530</name>
</gene>
<dbReference type="SUPFAM" id="SSF89796">
    <property type="entry name" value="CoA-transferase family III (CaiB/BaiF)"/>
    <property type="match status" value="2"/>
</dbReference>
<dbReference type="Pfam" id="PF02515">
    <property type="entry name" value="CoA_transf_3"/>
    <property type="match status" value="3"/>
</dbReference>
<protein>
    <submittedName>
        <fullName evidence="2">CoA transferase</fullName>
    </submittedName>
</protein>
<accession>A0A3L7A0S2</accession>
<dbReference type="InterPro" id="IPR050483">
    <property type="entry name" value="CoA-transferase_III_domain"/>
</dbReference>
<dbReference type="InterPro" id="IPR003673">
    <property type="entry name" value="CoA-Trfase_fam_III"/>
</dbReference>
<dbReference type="Gene3D" id="3.40.50.10540">
    <property type="entry name" value="Crotonobetainyl-coa:carnitine coa-transferase, domain 1"/>
    <property type="match status" value="2"/>
</dbReference>
<evidence type="ECO:0000256" key="1">
    <source>
        <dbReference type="ARBA" id="ARBA00022679"/>
    </source>
</evidence>
<evidence type="ECO:0000313" key="2">
    <source>
        <dbReference type="EMBL" id="RLP73231.1"/>
    </source>
</evidence>
<dbReference type="RefSeq" id="WP_121625230.1">
    <property type="nucleotide sequence ID" value="NZ_JACIIW010000002.1"/>
</dbReference>
<keyword evidence="3" id="KW-1185">Reference proteome</keyword>
<dbReference type="PANTHER" id="PTHR48207">
    <property type="entry name" value="SUCCINATE--HYDROXYMETHYLGLUTARATE COA-TRANSFERASE"/>
    <property type="match status" value="1"/>
</dbReference>
<dbReference type="GO" id="GO:0008410">
    <property type="term" value="F:CoA-transferase activity"/>
    <property type="evidence" value="ECO:0007669"/>
    <property type="project" value="TreeGrafter"/>
</dbReference>
<evidence type="ECO:0000313" key="3">
    <source>
        <dbReference type="Proteomes" id="UP000269692"/>
    </source>
</evidence>
<organism evidence="2 3">
    <name type="scientific">Xanthobacter tagetidis</name>
    <dbReference type="NCBI Taxonomy" id="60216"/>
    <lineage>
        <taxon>Bacteria</taxon>
        <taxon>Pseudomonadati</taxon>
        <taxon>Pseudomonadota</taxon>
        <taxon>Alphaproteobacteria</taxon>
        <taxon>Hyphomicrobiales</taxon>
        <taxon>Xanthobacteraceae</taxon>
        <taxon>Xanthobacter</taxon>
    </lineage>
</organism>
<dbReference type="InterPro" id="IPR044855">
    <property type="entry name" value="CoA-Trfase_III_dom3_sf"/>
</dbReference>
<dbReference type="AlphaFoldDB" id="A0A3L7A0S2"/>